<evidence type="ECO:0000313" key="8">
    <source>
        <dbReference type="Proteomes" id="UP001596022"/>
    </source>
</evidence>
<organism evidence="7 8">
    <name type="scientific">Camelliibacillus cellulosilyticus</name>
    <dbReference type="NCBI Taxonomy" id="2174486"/>
    <lineage>
        <taxon>Bacteria</taxon>
        <taxon>Bacillati</taxon>
        <taxon>Bacillota</taxon>
        <taxon>Bacilli</taxon>
        <taxon>Bacillales</taxon>
        <taxon>Sporolactobacillaceae</taxon>
        <taxon>Camelliibacillus</taxon>
    </lineage>
</organism>
<dbReference type="InterPro" id="IPR010343">
    <property type="entry name" value="ArAE_1"/>
</dbReference>
<keyword evidence="5 6" id="KW-0472">Membrane</keyword>
<gene>
    <name evidence="7" type="ORF">ACFO4N_11135</name>
</gene>
<dbReference type="PANTHER" id="PTHR30509">
    <property type="entry name" value="P-HYDROXYBENZOIC ACID EFFLUX PUMP SUBUNIT-RELATED"/>
    <property type="match status" value="1"/>
</dbReference>
<evidence type="ECO:0000256" key="1">
    <source>
        <dbReference type="ARBA" id="ARBA00004651"/>
    </source>
</evidence>
<protein>
    <submittedName>
        <fullName evidence="7">Aromatic acid exporter family protein</fullName>
    </submittedName>
</protein>
<feature type="transmembrane region" description="Helical" evidence="6">
    <location>
        <begin position="119"/>
        <end position="144"/>
    </location>
</feature>
<comment type="caution">
    <text evidence="7">The sequence shown here is derived from an EMBL/GenBank/DDBJ whole genome shotgun (WGS) entry which is preliminary data.</text>
</comment>
<evidence type="ECO:0000313" key="7">
    <source>
        <dbReference type="EMBL" id="MFC4619267.1"/>
    </source>
</evidence>
<feature type="transmembrane region" description="Helical" evidence="6">
    <location>
        <begin position="63"/>
        <end position="88"/>
    </location>
</feature>
<dbReference type="Proteomes" id="UP001596022">
    <property type="component" value="Unassembled WGS sequence"/>
</dbReference>
<name>A0ABV9GLT0_9BACL</name>
<evidence type="ECO:0000256" key="2">
    <source>
        <dbReference type="ARBA" id="ARBA00022475"/>
    </source>
</evidence>
<feature type="transmembrane region" description="Helical" evidence="6">
    <location>
        <begin position="95"/>
        <end position="113"/>
    </location>
</feature>
<dbReference type="RefSeq" id="WP_376846366.1">
    <property type="nucleotide sequence ID" value="NZ_JBHSFW010000007.1"/>
</dbReference>
<keyword evidence="3 6" id="KW-0812">Transmembrane</keyword>
<evidence type="ECO:0000256" key="3">
    <source>
        <dbReference type="ARBA" id="ARBA00022692"/>
    </source>
</evidence>
<evidence type="ECO:0000256" key="6">
    <source>
        <dbReference type="SAM" id="Phobius"/>
    </source>
</evidence>
<evidence type="ECO:0000256" key="4">
    <source>
        <dbReference type="ARBA" id="ARBA00022989"/>
    </source>
</evidence>
<proteinExistence type="predicted"/>
<dbReference type="PANTHER" id="PTHR30509:SF27">
    <property type="entry name" value="UPF0421 PROTEIN YGAE"/>
    <property type="match status" value="1"/>
</dbReference>
<dbReference type="EMBL" id="JBHSFW010000007">
    <property type="protein sequence ID" value="MFC4619267.1"/>
    <property type="molecule type" value="Genomic_DNA"/>
</dbReference>
<comment type="subcellular location">
    <subcellularLocation>
        <location evidence="1">Cell membrane</location>
        <topology evidence="1">Multi-pass membrane protein</topology>
    </subcellularLocation>
</comment>
<accession>A0ABV9GLT0</accession>
<dbReference type="Pfam" id="PF06081">
    <property type="entry name" value="ArAE_1"/>
    <property type="match status" value="1"/>
</dbReference>
<sequence>MKLGARILKTGIAITLSIYLAMWLGFKPPSMAAVAAAVAIQPSVYRSWRSILENIQGNLIGAIIATTFILLLGNHPIVIGIAVIAVIAIHLRLKLVNTITLSLVTVVLIMSGTPTGEGILIYALNRFLLIILGVISAFVINLVFMPPNYENKLYHMIVGQTTKLFTWVRLVAQHAPERATIKSELKMISDQKIKINQLYLWYKEERSYFKKVNYAKHRKIVIFRQMITTMTKLHELLRAMNENEHLYHQLPDHLQNGIQERLEDMMVTHERLLLRFNGKVKDTEEDPAKVFQLKSKLTDAFIRFYKDQDGDRWLHLFPLISAIIDYGHQIDHFDRLMDSFQSFHKKENKVIVQNEENEV</sequence>
<reference evidence="8" key="1">
    <citation type="journal article" date="2019" name="Int. J. Syst. Evol. Microbiol.">
        <title>The Global Catalogue of Microorganisms (GCM) 10K type strain sequencing project: providing services to taxonomists for standard genome sequencing and annotation.</title>
        <authorList>
            <consortium name="The Broad Institute Genomics Platform"/>
            <consortium name="The Broad Institute Genome Sequencing Center for Infectious Disease"/>
            <person name="Wu L."/>
            <person name="Ma J."/>
        </authorList>
    </citation>
    <scope>NUCLEOTIDE SEQUENCE [LARGE SCALE GENOMIC DNA]</scope>
    <source>
        <strain evidence="8">CGMCC 1.16306</strain>
    </source>
</reference>
<keyword evidence="4 6" id="KW-1133">Transmembrane helix</keyword>
<keyword evidence="2" id="KW-1003">Cell membrane</keyword>
<evidence type="ECO:0000256" key="5">
    <source>
        <dbReference type="ARBA" id="ARBA00023136"/>
    </source>
</evidence>
<keyword evidence="8" id="KW-1185">Reference proteome</keyword>